<gene>
    <name evidence="1" type="ORF">HanXRQr2_Chr06g0246991</name>
</gene>
<dbReference type="Proteomes" id="UP000215914">
    <property type="component" value="Unassembled WGS sequence"/>
</dbReference>
<accession>A0A9K3IS40</accession>
<evidence type="ECO:0000313" key="2">
    <source>
        <dbReference type="Proteomes" id="UP000215914"/>
    </source>
</evidence>
<evidence type="ECO:0000313" key="1">
    <source>
        <dbReference type="EMBL" id="KAF5801340.1"/>
    </source>
</evidence>
<name>A0A9K3IS40_HELAN</name>
<dbReference type="EMBL" id="MNCJ02000321">
    <property type="protein sequence ID" value="KAF5801340.1"/>
    <property type="molecule type" value="Genomic_DNA"/>
</dbReference>
<proteinExistence type="predicted"/>
<reference evidence="1" key="2">
    <citation type="submission" date="2020-06" db="EMBL/GenBank/DDBJ databases">
        <title>Helianthus annuus Genome sequencing and assembly Release 2.</title>
        <authorList>
            <person name="Gouzy J."/>
            <person name="Langlade N."/>
            <person name="Munos S."/>
        </authorList>
    </citation>
    <scope>NUCLEOTIDE SEQUENCE</scope>
    <source>
        <tissue evidence="1">Leaves</tissue>
    </source>
</reference>
<dbReference type="AlphaFoldDB" id="A0A9K3IS40"/>
<organism evidence="1 2">
    <name type="scientific">Helianthus annuus</name>
    <name type="common">Common sunflower</name>
    <dbReference type="NCBI Taxonomy" id="4232"/>
    <lineage>
        <taxon>Eukaryota</taxon>
        <taxon>Viridiplantae</taxon>
        <taxon>Streptophyta</taxon>
        <taxon>Embryophyta</taxon>
        <taxon>Tracheophyta</taxon>
        <taxon>Spermatophyta</taxon>
        <taxon>Magnoliopsida</taxon>
        <taxon>eudicotyledons</taxon>
        <taxon>Gunneridae</taxon>
        <taxon>Pentapetalae</taxon>
        <taxon>asterids</taxon>
        <taxon>campanulids</taxon>
        <taxon>Asterales</taxon>
        <taxon>Asteraceae</taxon>
        <taxon>Asteroideae</taxon>
        <taxon>Heliantheae alliance</taxon>
        <taxon>Heliantheae</taxon>
        <taxon>Helianthus</taxon>
    </lineage>
</organism>
<sequence>MFGKKRLPVIILTARKHGVHVTTRIKKHFVKQQFFTILTRWLGCNITNENITIDN</sequence>
<dbReference type="Gramene" id="mRNA:HanXRQr2_Chr06g0246991">
    <property type="protein sequence ID" value="CDS:HanXRQr2_Chr06g0246991.1"/>
    <property type="gene ID" value="HanXRQr2_Chr06g0246991"/>
</dbReference>
<reference evidence="1" key="1">
    <citation type="journal article" date="2017" name="Nature">
        <title>The sunflower genome provides insights into oil metabolism, flowering and Asterid evolution.</title>
        <authorList>
            <person name="Badouin H."/>
            <person name="Gouzy J."/>
            <person name="Grassa C.J."/>
            <person name="Murat F."/>
            <person name="Staton S.E."/>
            <person name="Cottret L."/>
            <person name="Lelandais-Briere C."/>
            <person name="Owens G.L."/>
            <person name="Carrere S."/>
            <person name="Mayjonade B."/>
            <person name="Legrand L."/>
            <person name="Gill N."/>
            <person name="Kane N.C."/>
            <person name="Bowers J.E."/>
            <person name="Hubner S."/>
            <person name="Bellec A."/>
            <person name="Berard A."/>
            <person name="Berges H."/>
            <person name="Blanchet N."/>
            <person name="Boniface M.C."/>
            <person name="Brunel D."/>
            <person name="Catrice O."/>
            <person name="Chaidir N."/>
            <person name="Claudel C."/>
            <person name="Donnadieu C."/>
            <person name="Faraut T."/>
            <person name="Fievet G."/>
            <person name="Helmstetter N."/>
            <person name="King M."/>
            <person name="Knapp S.J."/>
            <person name="Lai Z."/>
            <person name="Le Paslier M.C."/>
            <person name="Lippi Y."/>
            <person name="Lorenzon L."/>
            <person name="Mandel J.R."/>
            <person name="Marage G."/>
            <person name="Marchand G."/>
            <person name="Marquand E."/>
            <person name="Bret-Mestries E."/>
            <person name="Morien E."/>
            <person name="Nambeesan S."/>
            <person name="Nguyen T."/>
            <person name="Pegot-Espagnet P."/>
            <person name="Pouilly N."/>
            <person name="Raftis F."/>
            <person name="Sallet E."/>
            <person name="Schiex T."/>
            <person name="Thomas J."/>
            <person name="Vandecasteele C."/>
            <person name="Vares D."/>
            <person name="Vear F."/>
            <person name="Vautrin S."/>
            <person name="Crespi M."/>
            <person name="Mangin B."/>
            <person name="Burke J.M."/>
            <person name="Salse J."/>
            <person name="Munos S."/>
            <person name="Vincourt P."/>
            <person name="Rieseberg L.H."/>
            <person name="Langlade N.B."/>
        </authorList>
    </citation>
    <scope>NUCLEOTIDE SEQUENCE</scope>
    <source>
        <tissue evidence="1">Leaves</tissue>
    </source>
</reference>
<comment type="caution">
    <text evidence="1">The sequence shown here is derived from an EMBL/GenBank/DDBJ whole genome shotgun (WGS) entry which is preliminary data.</text>
</comment>
<keyword evidence="2" id="KW-1185">Reference proteome</keyword>
<protein>
    <submittedName>
        <fullName evidence="1">Uncharacterized protein</fullName>
    </submittedName>
</protein>